<gene>
    <name evidence="5" type="ORF">niasHT_024172</name>
</gene>
<feature type="compositionally biased region" description="Polar residues" evidence="3">
    <location>
        <begin position="292"/>
        <end position="315"/>
    </location>
</feature>
<dbReference type="PANTHER" id="PTHR23288">
    <property type="entry name" value="OCCLUDIN AND RNA POLYMERASE II ELONGATION FACTOR ELL"/>
    <property type="match status" value="1"/>
</dbReference>
<accession>A0ABD2JLT6</accession>
<feature type="compositionally biased region" description="Basic and acidic residues" evidence="3">
    <location>
        <begin position="244"/>
        <end position="254"/>
    </location>
</feature>
<evidence type="ECO:0000256" key="1">
    <source>
        <dbReference type="ARBA" id="ARBA00009171"/>
    </source>
</evidence>
<protein>
    <recommendedName>
        <fullName evidence="4">OCEL domain-containing protein</fullName>
    </recommendedName>
</protein>
<dbReference type="AlphaFoldDB" id="A0ABD2JLT6"/>
<feature type="region of interest" description="Disordered" evidence="3">
    <location>
        <begin position="143"/>
        <end position="223"/>
    </location>
</feature>
<feature type="compositionally biased region" description="Polar residues" evidence="3">
    <location>
        <begin position="182"/>
        <end position="194"/>
    </location>
</feature>
<dbReference type="EMBL" id="JBICBT010000941">
    <property type="protein sequence ID" value="KAL3091590.1"/>
    <property type="molecule type" value="Genomic_DNA"/>
</dbReference>
<evidence type="ECO:0000313" key="6">
    <source>
        <dbReference type="Proteomes" id="UP001620626"/>
    </source>
</evidence>
<name>A0ABD2JLT6_9BILA</name>
<evidence type="ECO:0000313" key="5">
    <source>
        <dbReference type="EMBL" id="KAL3091590.1"/>
    </source>
</evidence>
<reference evidence="5 6" key="1">
    <citation type="submission" date="2024-10" db="EMBL/GenBank/DDBJ databases">
        <authorList>
            <person name="Kim D."/>
        </authorList>
    </citation>
    <scope>NUCLEOTIDE SEQUENCE [LARGE SCALE GENOMIC DNA]</scope>
    <source>
        <strain evidence="5">BH-2024</strain>
    </source>
</reference>
<organism evidence="5 6">
    <name type="scientific">Heterodera trifolii</name>
    <dbReference type="NCBI Taxonomy" id="157864"/>
    <lineage>
        <taxon>Eukaryota</taxon>
        <taxon>Metazoa</taxon>
        <taxon>Ecdysozoa</taxon>
        <taxon>Nematoda</taxon>
        <taxon>Chromadorea</taxon>
        <taxon>Rhabditida</taxon>
        <taxon>Tylenchina</taxon>
        <taxon>Tylenchomorpha</taxon>
        <taxon>Tylenchoidea</taxon>
        <taxon>Heteroderidae</taxon>
        <taxon>Heteroderinae</taxon>
        <taxon>Heterodera</taxon>
    </lineage>
</organism>
<comment type="similarity">
    <text evidence="1 2">Belongs to the ELL/occludin family.</text>
</comment>
<dbReference type="SUPFAM" id="SSF144292">
    <property type="entry name" value="occludin/ELL-like"/>
    <property type="match status" value="1"/>
</dbReference>
<evidence type="ECO:0000256" key="2">
    <source>
        <dbReference type="PROSITE-ProRule" id="PRU01324"/>
    </source>
</evidence>
<dbReference type="Proteomes" id="UP001620626">
    <property type="component" value="Unassembled WGS sequence"/>
</dbReference>
<dbReference type="PROSITE" id="PS51980">
    <property type="entry name" value="OCEL"/>
    <property type="match status" value="1"/>
</dbReference>
<keyword evidence="6" id="KW-1185">Reference proteome</keyword>
<comment type="caution">
    <text evidence="5">The sequence shown here is derived from an EMBL/GenBank/DDBJ whole genome shotgun (WGS) entry which is preliminary data.</text>
</comment>
<feature type="compositionally biased region" description="Basic and acidic residues" evidence="3">
    <location>
        <begin position="143"/>
        <end position="154"/>
    </location>
</feature>
<feature type="domain" description="OCEL" evidence="4">
    <location>
        <begin position="319"/>
        <end position="427"/>
    </location>
</feature>
<dbReference type="Gene3D" id="6.10.140.340">
    <property type="match status" value="1"/>
</dbReference>
<feature type="compositionally biased region" description="Polar residues" evidence="3">
    <location>
        <begin position="156"/>
        <end position="170"/>
    </location>
</feature>
<feature type="region of interest" description="Disordered" evidence="3">
    <location>
        <begin position="244"/>
        <end position="316"/>
    </location>
</feature>
<feature type="region of interest" description="Disordered" evidence="3">
    <location>
        <begin position="1"/>
        <end position="21"/>
    </location>
</feature>
<sequence>MSKIKYSSVLQPNHSNSSISSFEQVPPLTVCKLDNSDYDNQSLLLKLTDECCVAIRQAIKLGYVIRMHIRKQEAQIEIIGREANPTIFKCTLQNQTETDSIRYDPKENNYTNVGSAIKTKLQVQATSKAFTDLKEKTQKLVEAEQQKKAKDMPKSQKASDSQRQVKTHNSFLAKYATKRTHSPSPNLTNRLTNPPSVPIKQRKQAEEATKLLPKKTVVSQSKERVEPHGFKELAKVETLSKETVKTETSPKKDLFYIPKRKPLQSAPSISPASTATSTPKTISPPIVRPPSVESTLQHSSSCSPEDSFGSMTIPTKPSRDWSREFAMIVNQDEAKRYHNIFKNEYTEYRRCYDDLTHVAQDFLTLKSTMDKANDAIECQMVVKRIREKFTSLQNDQQFMLKRQRHTDLHAKLNAIKKALEEWNKREENDLY</sequence>
<feature type="compositionally biased region" description="Low complexity" evidence="3">
    <location>
        <begin position="265"/>
        <end position="285"/>
    </location>
</feature>
<evidence type="ECO:0000256" key="3">
    <source>
        <dbReference type="SAM" id="MobiDB-lite"/>
    </source>
</evidence>
<feature type="compositionally biased region" description="Polar residues" evidence="3">
    <location>
        <begin position="8"/>
        <end position="21"/>
    </location>
</feature>
<evidence type="ECO:0000259" key="4">
    <source>
        <dbReference type="PROSITE" id="PS51980"/>
    </source>
</evidence>
<dbReference type="PANTHER" id="PTHR23288:SF17">
    <property type="entry name" value="RNA POLYMERASE II ELONGATION FACTOR ELL"/>
    <property type="match status" value="1"/>
</dbReference>
<dbReference type="Pfam" id="PF07303">
    <property type="entry name" value="Occludin_ELL"/>
    <property type="match status" value="1"/>
</dbReference>
<dbReference type="InterPro" id="IPR010844">
    <property type="entry name" value="Occludin_ELL"/>
</dbReference>
<dbReference type="InterPro" id="IPR031176">
    <property type="entry name" value="ELL/occludin"/>
</dbReference>
<proteinExistence type="inferred from homology"/>